<feature type="domain" description="OBG-type G" evidence="9">
    <location>
        <begin position="1918"/>
        <end position="2120"/>
    </location>
</feature>
<dbReference type="InterPro" id="IPR013029">
    <property type="entry name" value="YchF_C"/>
</dbReference>
<keyword evidence="4" id="KW-0479">Metal-binding</keyword>
<evidence type="ECO:0000256" key="2">
    <source>
        <dbReference type="ARBA" id="ARBA00004496"/>
    </source>
</evidence>
<keyword evidence="12" id="KW-1185">Reference proteome</keyword>
<gene>
    <name evidence="11" type="ORF">KPH14_011271</name>
</gene>
<comment type="caution">
    <text evidence="11">The sequence shown here is derived from an EMBL/GenBank/DDBJ whole genome shotgun (WGS) entry which is preliminary data.</text>
</comment>
<evidence type="ECO:0000256" key="8">
    <source>
        <dbReference type="ARBA" id="ARBA00022842"/>
    </source>
</evidence>
<dbReference type="InterPro" id="IPR004396">
    <property type="entry name" value="ATPase_YchF/OLA1"/>
</dbReference>
<dbReference type="InterPro" id="IPR027417">
    <property type="entry name" value="P-loop_NTPase"/>
</dbReference>
<evidence type="ECO:0000256" key="5">
    <source>
        <dbReference type="ARBA" id="ARBA00022741"/>
    </source>
</evidence>
<evidence type="ECO:0000259" key="10">
    <source>
        <dbReference type="PROSITE" id="PS51880"/>
    </source>
</evidence>
<keyword evidence="3" id="KW-0963">Cytoplasm</keyword>
<proteinExistence type="predicted"/>
<dbReference type="InterPro" id="IPR012675">
    <property type="entry name" value="Beta-grasp_dom_sf"/>
</dbReference>
<dbReference type="InterPro" id="IPR031167">
    <property type="entry name" value="G_OBG"/>
</dbReference>
<dbReference type="PROSITE" id="PS51710">
    <property type="entry name" value="G_OBG"/>
    <property type="match status" value="1"/>
</dbReference>
<dbReference type="CDD" id="cd01900">
    <property type="entry name" value="YchF"/>
    <property type="match status" value="1"/>
</dbReference>
<keyword evidence="8" id="KW-0460">Magnesium</keyword>
<evidence type="ECO:0000259" key="9">
    <source>
        <dbReference type="PROSITE" id="PS51710"/>
    </source>
</evidence>
<dbReference type="Gene3D" id="1.10.150.300">
    <property type="entry name" value="TGS-like domain"/>
    <property type="match status" value="1"/>
</dbReference>
<dbReference type="PANTHER" id="PTHR23305">
    <property type="entry name" value="OBG GTPASE FAMILY"/>
    <property type="match status" value="1"/>
</dbReference>
<keyword evidence="7" id="KW-0067">ATP-binding</keyword>
<evidence type="ECO:0000256" key="7">
    <source>
        <dbReference type="ARBA" id="ARBA00022840"/>
    </source>
</evidence>
<dbReference type="Pfam" id="PF06071">
    <property type="entry name" value="YchF-GTPase_C"/>
    <property type="match status" value="1"/>
</dbReference>
<dbReference type="Gene3D" id="3.10.20.30">
    <property type="match status" value="1"/>
</dbReference>
<dbReference type="Gene3D" id="3.40.50.300">
    <property type="entry name" value="P-loop containing nucleotide triphosphate hydrolases"/>
    <property type="match status" value="4"/>
</dbReference>
<organism evidence="11 12">
    <name type="scientific">Odynerus spinipes</name>
    <dbReference type="NCBI Taxonomy" id="1348599"/>
    <lineage>
        <taxon>Eukaryota</taxon>
        <taxon>Metazoa</taxon>
        <taxon>Ecdysozoa</taxon>
        <taxon>Arthropoda</taxon>
        <taxon>Hexapoda</taxon>
        <taxon>Insecta</taxon>
        <taxon>Pterygota</taxon>
        <taxon>Neoptera</taxon>
        <taxon>Endopterygota</taxon>
        <taxon>Hymenoptera</taxon>
        <taxon>Apocrita</taxon>
        <taxon>Aculeata</taxon>
        <taxon>Vespoidea</taxon>
        <taxon>Vespidae</taxon>
        <taxon>Eumeninae</taxon>
        <taxon>Odynerus</taxon>
    </lineage>
</organism>
<keyword evidence="6" id="KW-0378">Hydrolase</keyword>
<dbReference type="InterPro" id="IPR004095">
    <property type="entry name" value="TGS"/>
</dbReference>
<evidence type="ECO:0000256" key="3">
    <source>
        <dbReference type="ARBA" id="ARBA00022490"/>
    </source>
</evidence>
<dbReference type="GO" id="GO:0016887">
    <property type="term" value="F:ATP hydrolysis activity"/>
    <property type="evidence" value="ECO:0007669"/>
    <property type="project" value="InterPro"/>
</dbReference>
<evidence type="ECO:0000313" key="12">
    <source>
        <dbReference type="Proteomes" id="UP001258017"/>
    </source>
</evidence>
<feature type="domain" description="TGS" evidence="10">
    <location>
        <begin position="2141"/>
        <end position="2224"/>
    </location>
</feature>
<comment type="subcellular location">
    <subcellularLocation>
        <location evidence="2">Cytoplasm</location>
    </subcellularLocation>
</comment>
<dbReference type="GO" id="GO:0005737">
    <property type="term" value="C:cytoplasm"/>
    <property type="evidence" value="ECO:0007669"/>
    <property type="project" value="UniProtKB-SubCell"/>
</dbReference>
<dbReference type="InterPro" id="IPR012676">
    <property type="entry name" value="TGS-like"/>
</dbReference>
<protein>
    <recommendedName>
        <fullName evidence="13">Adenylate kinase 9</fullName>
    </recommendedName>
</protein>
<sequence length="2237" mass="260628">MCNRAIERLRDDSRKKKKRFFATSSCIVKKSFLRFVKGYPRQEYSPCWPPAHSTAYPKPNTYYAFAEDTNPFTRIQDTCTCMENEFQAHFEPPREPFVLRDPYYEEEARRKYLDSEPVSFVIFGKPGLDSRELCAMIADGWKCISISPESLIEQEIQAKTEKGAYLEKVLRSGRNIGPEVIENLIKSRLSKRDVKHRGYIVEGLPLIPNDPNLDHLYYPKIAELRDKLIGSDDYTTDDVPSVCEMILSLRSSENEDVAKCACKVEISPVDDIPRQIDDIFTTWPIKPRIVVYVMCPDEDLIKKYEPQSDEDMGSTVLLNAGEDIPPLYTEDDFYDSRTSFGVSSDILQQDREYLLKQREKILNDLKVRCELYKCRALPVIDKWILLQNPQNVIRVDGRTSVSEMFEIVSVRLRTLPLPRLLLPRLMIERLDMGIEGDEETRQRFEEEEELEDMKNEDAFREMTNMDCVALRFPWRLSRFRFYCPVELARGRTVEGVPKYALQFMKNIFFLSSEEAAQLFIDNPRTFLLPPNPRPTCKIVVIGPRFSSKSELSRELTRVLNGTVVDVEEMENAFKRDRIDAKVSQAIREMVDEVIREVKIKLERERKIRKASKEADLRVWYDNIASTIQRVADIVRSKCTIAPSKSYNDVRKELKFLRQKLRRNKLAHAETDDNLLQEIKKNKKVLYAYAPAYFREEEPIRELTEHDPEVSSILQDRVRHLYNEPIELTTDEKVDLVVRYIKNLPDVILEDGVNRDGGFVIDNMYTDLDVWRKIVNDGDVIFEDVVIIFEEEPYTNLVKKWKHFNANFSEPQEHEFAQKQDEGETFEGDTDVDLENYLQHLDDFRSSLGNFRNNLTELKQNVILCDLGSVDDLNDYVVKQIKDRYDWKATIMSEDEKEQERIIIEQELMAESMKRSEAYVRTEEELMGEGEMESINEVTPKDIRRLGDSSDYCPVALSKDNVLWKGKEEFSAIFMDYIYLLSSERALEEFVKNPSNFGIPFVEPPRVIPPLRIGIVGPPGSGKTMLANALSREYGLFYVDYMKCFESYMTSRGMKAFTLKDNLIAPKIEEEEGEEVEEEEVELPEDVNDVKYSINEAVMKTFIKMYVKNGGILPVYMLYECLSCFFLPPFDKFGVVLEGFPSCSQDVEIALEKSTIPEVVFELRCSLEKSFEKLLPEYLKIWQEQLDADKLAEEVRYNEELNDYFRRRDEWIESIRKKRELFMNEESEIIEDEYEAPLYTEGFIFELDPDERAELEETWLEENDEPDLFTDWEDIETARERISRFLEEMYEEDTQKILSVRTSMEDETIPWIEIDGEQDERKMVLQVQRRLESYVFRDTSMFERTYTIDMETAERLLECGYYFLSSFGRWCPVQVYQNKIPVQMFLPMEIRDEVRPVIHRQYIYFLCGQDAVSAFVKNPLKYLERDSCLPLIPLNICVVGPPKCGKTTLAERFADTYGLRLVTREKALQRVTNDYSWTELAKLIESHSRDGTAVSNKIMARAVDMYLIHPRATSQGYVLDDFPSSRGESEELAFLNIRPMIVIDLKADLHFCTECLSYTNDESSNFGVIRLTHLYDQWQQDQANFREWLKKFSQNIVEIDASNSKWGIWTRADRAVREKFANIRRYFREADYEKVHKLENMCVSPYEFRSRHSIYESYCPACLLLDNTIVCSGGAIDRVGMVQFKEYFYWICSKHINNFIDDPYEFIPPRNAAILPKIRPRIVTETIDLEHACWARRLRADGFCLVTYVDSLPHRRLIPGKLELALLYDDMLYLFCSQDCQDRFLSRWIKYSDVNIHFPFNLPDIDVNDLPIIGYLEQTVAKRVIEAVNEVAVVRPKIPGLSAHTTAAIYMGVHLKIRNVSCAVKETDIYKKASVRMEARRRIIELATRSMKQRLNPYLARRVPVPDARFDYLCEYFKPVSKVPAFFNVVDIAGLVKGAAEGHGLGNAFLSHISACDGIFHLCRAFEDDDVTHVEGDVNPVRDLEIISEELRMKDVEFLNVHLEKLEKLVVRGNDKKLKPEYDTLLKVKGVLVDEQKHIRFADWSANDIDVLNKYLFLTSKPVIYLVNLSEKDYIRKKNKWLVKIKEWVDKNDPGAVLIPFSGVFENKVFDMDDGERAKYYEEHKVTSALDKIIVQGYKALQLQYFFTAGHDEVKAWTIQKGTKAPQAAGRIHTDFEKGFIMAEVMKFEDFKNEGSESAVKAAGKYRQQGRNYVVEDGDIIFFKFNAGAGLKDPAKKK</sequence>
<reference evidence="11" key="1">
    <citation type="submission" date="2021-08" db="EMBL/GenBank/DDBJ databases">
        <authorList>
            <person name="Misof B."/>
            <person name="Oliver O."/>
            <person name="Podsiadlowski L."/>
            <person name="Donath A."/>
            <person name="Peters R."/>
            <person name="Mayer C."/>
            <person name="Rust J."/>
            <person name="Gunkel S."/>
            <person name="Lesny P."/>
            <person name="Martin S."/>
            <person name="Oeyen J.P."/>
            <person name="Petersen M."/>
            <person name="Panagiotis P."/>
            <person name="Wilbrandt J."/>
            <person name="Tanja T."/>
        </authorList>
    </citation>
    <scope>NUCLEOTIDE SEQUENCE</scope>
    <source>
        <strain evidence="11">GBR_01_08_01A</strain>
        <tissue evidence="11">Thorax + abdomen</tissue>
    </source>
</reference>
<dbReference type="SUPFAM" id="SSF81271">
    <property type="entry name" value="TGS-like"/>
    <property type="match status" value="1"/>
</dbReference>
<dbReference type="Proteomes" id="UP001258017">
    <property type="component" value="Unassembled WGS sequence"/>
</dbReference>
<evidence type="ECO:0000313" key="11">
    <source>
        <dbReference type="EMBL" id="KAK2575553.1"/>
    </source>
</evidence>
<evidence type="ECO:0000256" key="1">
    <source>
        <dbReference type="ARBA" id="ARBA00001946"/>
    </source>
</evidence>
<dbReference type="EMBL" id="JAIFRP010004413">
    <property type="protein sequence ID" value="KAK2575553.1"/>
    <property type="molecule type" value="Genomic_DNA"/>
</dbReference>
<reference evidence="11" key="2">
    <citation type="journal article" date="2023" name="Commun. Biol.">
        <title>Intrasexual cuticular hydrocarbon dimorphism in a wasp sheds light on hydrocarbon biosynthesis genes in Hymenoptera.</title>
        <authorList>
            <person name="Moris V.C."/>
            <person name="Podsiadlowski L."/>
            <person name="Martin S."/>
            <person name="Oeyen J.P."/>
            <person name="Donath A."/>
            <person name="Petersen M."/>
            <person name="Wilbrandt J."/>
            <person name="Misof B."/>
            <person name="Liedtke D."/>
            <person name="Thamm M."/>
            <person name="Scheiner R."/>
            <person name="Schmitt T."/>
            <person name="Niehuis O."/>
        </authorList>
    </citation>
    <scope>NUCLEOTIDE SEQUENCE</scope>
    <source>
        <strain evidence="11">GBR_01_08_01A</strain>
    </source>
</reference>
<dbReference type="InterPro" id="IPR041706">
    <property type="entry name" value="YchF_N"/>
</dbReference>
<keyword evidence="5" id="KW-0547">Nucleotide-binding</keyword>
<dbReference type="PANTHER" id="PTHR23305:SF11">
    <property type="entry name" value="OBG-LIKE ATPASE 1"/>
    <property type="match status" value="1"/>
</dbReference>
<dbReference type="Pfam" id="PF00406">
    <property type="entry name" value="ADK"/>
    <property type="match status" value="2"/>
</dbReference>
<evidence type="ECO:0000256" key="6">
    <source>
        <dbReference type="ARBA" id="ARBA00022801"/>
    </source>
</evidence>
<dbReference type="FunFam" id="1.10.150.300:FF:000003">
    <property type="entry name" value="Obg-like ATPase 1"/>
    <property type="match status" value="1"/>
</dbReference>
<dbReference type="GO" id="GO:0005524">
    <property type="term" value="F:ATP binding"/>
    <property type="evidence" value="ECO:0007669"/>
    <property type="project" value="UniProtKB-KW"/>
</dbReference>
<accession>A0AAD9VI66</accession>
<dbReference type="CDD" id="cd04867">
    <property type="entry name" value="TGS_YchF_OLA1"/>
    <property type="match status" value="1"/>
</dbReference>
<evidence type="ECO:0000256" key="4">
    <source>
        <dbReference type="ARBA" id="ARBA00022723"/>
    </source>
</evidence>
<dbReference type="PROSITE" id="PS51880">
    <property type="entry name" value="TGS"/>
    <property type="match status" value="1"/>
</dbReference>
<dbReference type="FunFam" id="3.10.20.30:FF:000029">
    <property type="entry name" value="Obg-like ATPase 1"/>
    <property type="match status" value="1"/>
</dbReference>
<dbReference type="InterPro" id="IPR023192">
    <property type="entry name" value="TGS-like_dom_sf"/>
</dbReference>
<comment type="cofactor">
    <cofactor evidence="1">
        <name>Mg(2+)</name>
        <dbReference type="ChEBI" id="CHEBI:18420"/>
    </cofactor>
</comment>
<name>A0AAD9VI66_9HYME</name>
<evidence type="ECO:0008006" key="13">
    <source>
        <dbReference type="Google" id="ProtNLM"/>
    </source>
</evidence>
<dbReference type="NCBIfam" id="TIGR00092">
    <property type="entry name" value="redox-regulated ATPase YchF"/>
    <property type="match status" value="1"/>
</dbReference>
<dbReference type="SUPFAM" id="SSF52540">
    <property type="entry name" value="P-loop containing nucleoside triphosphate hydrolases"/>
    <property type="match status" value="5"/>
</dbReference>
<dbReference type="GO" id="GO:0005525">
    <property type="term" value="F:GTP binding"/>
    <property type="evidence" value="ECO:0007669"/>
    <property type="project" value="InterPro"/>
</dbReference>
<dbReference type="GO" id="GO:0046872">
    <property type="term" value="F:metal ion binding"/>
    <property type="evidence" value="ECO:0007669"/>
    <property type="project" value="UniProtKB-KW"/>
</dbReference>